<protein>
    <submittedName>
        <fullName evidence="2">Uncharacterized protein</fullName>
    </submittedName>
</protein>
<dbReference type="AlphaFoldDB" id="U6KR87"/>
<dbReference type="RefSeq" id="XP_013230173.1">
    <property type="nucleotide sequence ID" value="XM_013374719.1"/>
</dbReference>
<gene>
    <name evidence="2" type="ORF">ETH_00043360</name>
</gene>
<dbReference type="GeneID" id="25257711"/>
<feature type="region of interest" description="Disordered" evidence="1">
    <location>
        <begin position="70"/>
        <end position="95"/>
    </location>
</feature>
<dbReference type="OrthoDB" id="348264at2759"/>
<evidence type="ECO:0000313" key="3">
    <source>
        <dbReference type="Proteomes" id="UP000030747"/>
    </source>
</evidence>
<feature type="non-terminal residue" evidence="2">
    <location>
        <position position="1"/>
    </location>
</feature>
<dbReference type="VEuPathDB" id="ToxoDB:ETH2_1012100"/>
<sequence length="386" mass="41395">GAPPGAPQGELASAAAKSLLEEGLKYLEDLHVIEHQHQHSHRQLVLQHLLRNADNAEGLIEAVSQSCAGLGTPKGTEGQGPPAGAQAEEGKTAAEEAQRAAEAEALVKEALQNPEKRKVPEAEKAAVAWRLYSLLNTKCFSRALPPKPQLLFADPNALIAKAGTLHGASSPPTVLAAHVASLRDFRRPVVICIHPKVQDIFLLGHLLLQQMMQLMGRVYQPFTTLGVDTPERLKQHITASQLAPLADQYASQLAKAPLQPPASDGLPRLQSLSKPDLEDPTAAGGFMSLSRFFEESAALPPLLQQSGSISGAEAAVQQKTFAAAAAAAAAAAGKRSPQQLRRQESYQRRVLFAPRRGLFVFLHDAVLELRELPRHGVLLHHGPQGF</sequence>
<reference evidence="2" key="2">
    <citation type="submission" date="2013-10" db="EMBL/GenBank/DDBJ databases">
        <authorList>
            <person name="Aslett M."/>
        </authorList>
    </citation>
    <scope>NUCLEOTIDE SEQUENCE [LARGE SCALE GENOMIC DNA]</scope>
    <source>
        <strain evidence="2">Houghton</strain>
    </source>
</reference>
<proteinExistence type="predicted"/>
<evidence type="ECO:0000313" key="2">
    <source>
        <dbReference type="EMBL" id="CDJ39418.1"/>
    </source>
</evidence>
<evidence type="ECO:0000256" key="1">
    <source>
        <dbReference type="SAM" id="MobiDB-lite"/>
    </source>
</evidence>
<organism evidence="2 3">
    <name type="scientific">Eimeria tenella</name>
    <name type="common">Coccidian parasite</name>
    <dbReference type="NCBI Taxonomy" id="5802"/>
    <lineage>
        <taxon>Eukaryota</taxon>
        <taxon>Sar</taxon>
        <taxon>Alveolata</taxon>
        <taxon>Apicomplexa</taxon>
        <taxon>Conoidasida</taxon>
        <taxon>Coccidia</taxon>
        <taxon>Eucoccidiorida</taxon>
        <taxon>Eimeriorina</taxon>
        <taxon>Eimeriidae</taxon>
        <taxon>Eimeria</taxon>
    </lineage>
</organism>
<keyword evidence="3" id="KW-1185">Reference proteome</keyword>
<dbReference type="Proteomes" id="UP000030747">
    <property type="component" value="Unassembled WGS sequence"/>
</dbReference>
<reference evidence="2" key="1">
    <citation type="submission" date="2013-10" db="EMBL/GenBank/DDBJ databases">
        <title>Genomic analysis of the causative agents of coccidiosis in chickens.</title>
        <authorList>
            <person name="Reid A.J."/>
            <person name="Blake D."/>
            <person name="Billington K."/>
            <person name="Browne H."/>
            <person name="Dunn M."/>
            <person name="Hung S."/>
            <person name="Kawahara F."/>
            <person name="Miranda-Saavedra D."/>
            <person name="Mourier T."/>
            <person name="Nagra H."/>
            <person name="Otto T.D."/>
            <person name="Rawlings N."/>
            <person name="Sanchez A."/>
            <person name="Sanders M."/>
            <person name="Subramaniam C."/>
            <person name="Tay Y."/>
            <person name="Dear P."/>
            <person name="Doerig C."/>
            <person name="Gruber A."/>
            <person name="Parkinson J."/>
            <person name="Shirley M."/>
            <person name="Wan K.L."/>
            <person name="Berriman M."/>
            <person name="Tomley F."/>
            <person name="Pain A."/>
        </authorList>
    </citation>
    <scope>NUCLEOTIDE SEQUENCE [LARGE SCALE GENOMIC DNA]</scope>
    <source>
        <strain evidence="2">Houghton</strain>
    </source>
</reference>
<name>U6KR87_EIMTE</name>
<dbReference type="EMBL" id="HG674377">
    <property type="protein sequence ID" value="CDJ39418.1"/>
    <property type="molecule type" value="Genomic_DNA"/>
</dbReference>
<accession>U6KR87</accession>
<dbReference type="VEuPathDB" id="ToxoDB:ETH_00043360"/>